<dbReference type="CDD" id="cd03250">
    <property type="entry name" value="ABCC_MRP_domain1"/>
    <property type="match status" value="1"/>
</dbReference>
<dbReference type="InterPro" id="IPR050173">
    <property type="entry name" value="ABC_transporter_C-like"/>
</dbReference>
<gene>
    <name evidence="11" type="ORF">AO440_001495</name>
</gene>
<evidence type="ECO:0000256" key="2">
    <source>
        <dbReference type="ARBA" id="ARBA00009726"/>
    </source>
</evidence>
<dbReference type="GO" id="GO:0016887">
    <property type="term" value="F:ATP hydrolysis activity"/>
    <property type="evidence" value="ECO:0007669"/>
    <property type="project" value="InterPro"/>
</dbReference>
<dbReference type="GO" id="GO:0005886">
    <property type="term" value="C:plasma membrane"/>
    <property type="evidence" value="ECO:0007669"/>
    <property type="project" value="EnsemblFungi"/>
</dbReference>
<dbReference type="Proteomes" id="UP000054886">
    <property type="component" value="Unassembled WGS sequence"/>
</dbReference>
<dbReference type="FunFam" id="3.40.50.300:FF:001750">
    <property type="entry name" value="ATP-binding cassette transporter"/>
    <property type="match status" value="1"/>
</dbReference>
<comment type="similarity">
    <text evidence="2">Belongs to the ABC transporter superfamily. ABCC family. Conjugate transporter (TC 3.A.1.208) subfamily.</text>
</comment>
<dbReference type="GO" id="GO:0008559">
    <property type="term" value="F:ABC-type xenobiotic transporter activity"/>
    <property type="evidence" value="ECO:0007669"/>
    <property type="project" value="EnsemblFungi"/>
</dbReference>
<dbReference type="PROSITE" id="PS50893">
    <property type="entry name" value="ABC_TRANSPORTER_2"/>
    <property type="match status" value="2"/>
</dbReference>
<organism evidence="11 12">
    <name type="scientific">Candida glabrata</name>
    <name type="common">Yeast</name>
    <name type="synonym">Torulopsis glabrata</name>
    <dbReference type="NCBI Taxonomy" id="5478"/>
    <lineage>
        <taxon>Eukaryota</taxon>
        <taxon>Fungi</taxon>
        <taxon>Dikarya</taxon>
        <taxon>Ascomycota</taxon>
        <taxon>Saccharomycotina</taxon>
        <taxon>Saccharomycetes</taxon>
        <taxon>Saccharomycetales</taxon>
        <taxon>Saccharomycetaceae</taxon>
        <taxon>Nakaseomyces</taxon>
    </lineage>
</organism>
<dbReference type="GO" id="GO:0005524">
    <property type="term" value="F:ATP binding"/>
    <property type="evidence" value="ECO:0007669"/>
    <property type="project" value="UniProtKB-KW"/>
</dbReference>
<dbReference type="PROSITE" id="PS50929">
    <property type="entry name" value="ABC_TM1F"/>
    <property type="match status" value="2"/>
</dbReference>
<dbReference type="Pfam" id="PF00005">
    <property type="entry name" value="ABC_tran"/>
    <property type="match status" value="2"/>
</dbReference>
<dbReference type="CDD" id="cd18606">
    <property type="entry name" value="ABC_6TM_YOR1_D2_like"/>
    <property type="match status" value="1"/>
</dbReference>
<feature type="transmembrane region" description="Helical" evidence="10">
    <location>
        <begin position="217"/>
        <end position="237"/>
    </location>
</feature>
<dbReference type="SMART" id="SM00382">
    <property type="entry name" value="AAA"/>
    <property type="match status" value="2"/>
</dbReference>
<evidence type="ECO:0000256" key="3">
    <source>
        <dbReference type="ARBA" id="ARBA00022448"/>
    </source>
</evidence>
<evidence type="ECO:0000313" key="11">
    <source>
        <dbReference type="EMBL" id="KTB08452.1"/>
    </source>
</evidence>
<feature type="region of interest" description="Disordered" evidence="9">
    <location>
        <begin position="1"/>
        <end position="48"/>
    </location>
</feature>
<dbReference type="InterPro" id="IPR011527">
    <property type="entry name" value="ABC1_TM_dom"/>
</dbReference>
<keyword evidence="7 10" id="KW-1133">Transmembrane helix</keyword>
<dbReference type="SUPFAM" id="SSF90123">
    <property type="entry name" value="ABC transporter transmembrane region"/>
    <property type="match status" value="2"/>
</dbReference>
<keyword evidence="3" id="KW-0813">Transport</keyword>
<dbReference type="InterPro" id="IPR003439">
    <property type="entry name" value="ABC_transporter-like_ATP-bd"/>
</dbReference>
<dbReference type="PROSITE" id="PS00211">
    <property type="entry name" value="ABC_TRANSPORTER_1"/>
    <property type="match status" value="1"/>
</dbReference>
<evidence type="ECO:0000256" key="9">
    <source>
        <dbReference type="SAM" id="MobiDB-lite"/>
    </source>
</evidence>
<feature type="transmembrane region" description="Helical" evidence="10">
    <location>
        <begin position="893"/>
        <end position="919"/>
    </location>
</feature>
<dbReference type="Pfam" id="PF00664">
    <property type="entry name" value="ABC_membrane"/>
    <property type="match status" value="2"/>
</dbReference>
<keyword evidence="8 10" id="KW-0472">Membrane</keyword>
<dbReference type="InterPro" id="IPR003593">
    <property type="entry name" value="AAA+_ATPase"/>
</dbReference>
<dbReference type="VEuPathDB" id="FungiDB:GVI51_G00121"/>
<dbReference type="VEuPathDB" id="FungiDB:GWK60_G00121"/>
<feature type="transmembrane region" description="Helical" evidence="10">
    <location>
        <begin position="339"/>
        <end position="356"/>
    </location>
</feature>
<dbReference type="PANTHER" id="PTHR24223">
    <property type="entry name" value="ATP-BINDING CASSETTE SUB-FAMILY C"/>
    <property type="match status" value="1"/>
</dbReference>
<evidence type="ECO:0000256" key="6">
    <source>
        <dbReference type="ARBA" id="ARBA00022840"/>
    </source>
</evidence>
<dbReference type="InterPro" id="IPR036640">
    <property type="entry name" value="ABC1_TM_sf"/>
</dbReference>
<accession>A0A0W0D7F5</accession>
<proteinExistence type="inferred from homology"/>
<feature type="transmembrane region" description="Helical" evidence="10">
    <location>
        <begin position="444"/>
        <end position="465"/>
    </location>
</feature>
<dbReference type="Gene3D" id="3.40.50.300">
    <property type="entry name" value="P-loop containing nucleotide triphosphate hydrolases"/>
    <property type="match status" value="2"/>
</dbReference>
<evidence type="ECO:0000256" key="7">
    <source>
        <dbReference type="ARBA" id="ARBA00022989"/>
    </source>
</evidence>
<keyword evidence="6" id="KW-0067">ATP-binding</keyword>
<dbReference type="CDD" id="cd18597">
    <property type="entry name" value="ABC_6TM_YOR1_D1_like"/>
    <property type="match status" value="1"/>
</dbReference>
<evidence type="ECO:0000256" key="1">
    <source>
        <dbReference type="ARBA" id="ARBA00004141"/>
    </source>
</evidence>
<dbReference type="SUPFAM" id="SSF52540">
    <property type="entry name" value="P-loop containing nucleoside triphosphate hydrolases"/>
    <property type="match status" value="2"/>
</dbReference>
<feature type="compositionally biased region" description="Polar residues" evidence="9">
    <location>
        <begin position="26"/>
        <end position="36"/>
    </location>
</feature>
<dbReference type="VEuPathDB" id="FungiDB:CAGL0G00242g"/>
<comment type="subcellular location">
    <subcellularLocation>
        <location evidence="1">Membrane</location>
        <topology evidence="1">Multi-pass membrane protein</topology>
    </subcellularLocation>
</comment>
<evidence type="ECO:0000313" key="12">
    <source>
        <dbReference type="Proteomes" id="UP000054886"/>
    </source>
</evidence>
<protein>
    <submittedName>
        <fullName evidence="11">Oligomycin resistance ATP-dependent permease YOR1</fullName>
    </submittedName>
</protein>
<dbReference type="FunFam" id="3.40.50.300:FF:000565">
    <property type="entry name" value="ABC bile acid transporter"/>
    <property type="match status" value="1"/>
</dbReference>
<feature type="transmembrane region" description="Helical" evidence="10">
    <location>
        <begin position="1118"/>
        <end position="1139"/>
    </location>
</feature>
<evidence type="ECO:0000256" key="10">
    <source>
        <dbReference type="SAM" id="Phobius"/>
    </source>
</evidence>
<dbReference type="InterPro" id="IPR017871">
    <property type="entry name" value="ABC_transporter-like_CS"/>
</dbReference>
<dbReference type="FunFam" id="1.20.1560.10:FF:000010">
    <property type="entry name" value="Multidrug resistance-associated ABC transporter"/>
    <property type="match status" value="1"/>
</dbReference>
<comment type="caution">
    <text evidence="11">The sequence shown here is derived from an EMBL/GenBank/DDBJ whole genome shotgun (WGS) entry which is preliminary data.</text>
</comment>
<dbReference type="VEuPathDB" id="FungiDB:B1J91_G00242g"/>
<feature type="region of interest" description="Disordered" evidence="9">
    <location>
        <begin position="567"/>
        <end position="590"/>
    </location>
</feature>
<evidence type="ECO:0000256" key="5">
    <source>
        <dbReference type="ARBA" id="ARBA00022741"/>
    </source>
</evidence>
<feature type="transmembrane region" description="Helical" evidence="10">
    <location>
        <begin position="1021"/>
        <end position="1049"/>
    </location>
</feature>
<dbReference type="InterPro" id="IPR027417">
    <property type="entry name" value="P-loop_NTPase"/>
</dbReference>
<feature type="transmembrane region" description="Helical" evidence="10">
    <location>
        <begin position="939"/>
        <end position="965"/>
    </location>
</feature>
<feature type="transmembrane region" description="Helical" evidence="10">
    <location>
        <begin position="485"/>
        <end position="507"/>
    </location>
</feature>
<sequence>MLRKDSAAAGSGGDSDSYDQEHKRVSTSSESPQGSTAGKAKTASPVQDYDLDADSDEISILTSGEYRVCRNKPQTYLNSNDIEKVTQSDIYPQKRLFSFLHSKKIPEVPQRDEERKIYPLFHANILSNIFLWWVIPIVKIGYKRTIQPNDLFKMDKRMSIEVMFKDFEDNMDYYFEKARKQYKEKNPDATPEEVLENATLKKFTVLRALFFTFKKQYSWAVLLAILANCASGFNPMLTKRLIRFVEEKAFYPPLHVNKGVGYAIGACVMLLFNGILFNHFFHASQVTGIQARSVLIKAAMKKMFKASGYAKHKFPNGKVTSFVTTDLSRLEFALSFQPFLAGFPAILAICIVQLIVNLGPISLAGVGVFVGGFCISLFAFKWILGLRIAANIFTDQRVTMMREVLSNMKMVKFYAWEDAYEKNIQDIRTKEISRVRRMQMLRNFLIAMAMSLPNIASLITFLSMYKVNNEARENPAKVFSSLSLFQVLSLQMFFLPIAIATGIDMVLGLNRFQELLEAPESSDPFNPDSLINQIHKNEKQLDAESEIALAMKDASFEWEDYELNDADEEKKKEQLGNKNKKDTNKDNKNQVIVDAIGEEDNERSTSNGEGTKTFTKFSNLNFEIKKGEFIMITGPIGTGKSSLLNAMAGFMPQTTGELDINGHMLLCGYPWIQNATVRDNIIFGSPYDREKYKEVIRVCSLQADIDILPAGDMTEIGERGITLSGGQKARINLARSVYKNKDIYLFDDVLSAVDSRVGKHIMDECFLQTLQSKTRILATHQLSLIEKADRVIVLSTNGSVDIGTVEELKTRNQTLINLLQFSSEKKDDEEEVEGDEYEVTEDPLKLEMSELEKEITRKSMAKEGLTMTKEERAVNSIGWKVYKEYIDSAVGKWGIIIIPLYGVMIMFTTFCNLFSSVWLSYWTENKFKNRSTSFYMGLYSFFVFGGYLFMNIQFTMLCMMGIMASKWLNLKAVKRILHAPMSYLDTTPLGRILNRFTKDTDSLDNELTENIRLMMSQFANIIGVCVLCIVYLPWFAIAIPFLLLVFVLIADHYQSAGREIKRLEAIQRSFVYNNLIEVLGGMDTIKAYKSQDRYMTKMDFLINKMNEVSYMVVSVQRWVAIFLDMIAVAFALIISLLCVTRQFHISPSAVGVLLTYVLQLPGLLNTVLRALTQTENDMNSAERLVTYATELPQEAAYRKSDYSPPDNWPTNGEVIFEDVSFAYRPGLPTVLKNVNLSIAGGEKIGICGRTGAGKSTIMTALYRLNELTSGRIFIDGIDTFKLGLYDLRRKLSIIPQDPVLFRGTIRKNLDPFNEFSDDSLWNSLIRGGAIEKDDLEDIKHQKPDKNGSYNNMHKFHLDQIVEEDGANFSLGERQVLALTRALVRQSKILILDEATSSVDYETDGKIQTRIATEFQDCTILCIAHRLKTILNYDRILVLEKGEVAEFDKPEILFNNEKSIFRSMCDRSGITVDDFPKK</sequence>
<dbReference type="OrthoDB" id="6500128at2759"/>
<feature type="compositionally biased region" description="Basic and acidic residues" evidence="9">
    <location>
        <begin position="568"/>
        <end position="588"/>
    </location>
</feature>
<dbReference type="Gene3D" id="1.20.1560.10">
    <property type="entry name" value="ABC transporter type 1, transmembrane domain"/>
    <property type="match status" value="2"/>
</dbReference>
<dbReference type="PANTHER" id="PTHR24223:SF456">
    <property type="entry name" value="MULTIDRUG RESISTANCE-ASSOCIATED PROTEIN LETHAL(2)03659"/>
    <property type="match status" value="1"/>
</dbReference>
<evidence type="ECO:0000256" key="4">
    <source>
        <dbReference type="ARBA" id="ARBA00022692"/>
    </source>
</evidence>
<keyword evidence="5" id="KW-0547">Nucleotide-binding</keyword>
<dbReference type="CDD" id="cd03244">
    <property type="entry name" value="ABCC_MRP_domain2"/>
    <property type="match status" value="1"/>
</dbReference>
<name>A0A0W0D7F5_CANGB</name>
<keyword evidence="4 10" id="KW-0812">Transmembrane</keyword>
<evidence type="ECO:0000256" key="8">
    <source>
        <dbReference type="ARBA" id="ARBA00023136"/>
    </source>
</evidence>
<reference evidence="11 12" key="1">
    <citation type="submission" date="2015-10" db="EMBL/GenBank/DDBJ databases">
        <title>Draft genomes sequences of Candida glabrata isolates 1A, 1B, 2A, 2B, 3A and 3B.</title>
        <authorList>
            <person name="Haavelsrud O.E."/>
            <person name="Gaustad P."/>
        </authorList>
    </citation>
    <scope>NUCLEOTIDE SEQUENCE [LARGE SCALE GENOMIC DNA]</scope>
    <source>
        <strain evidence="11">910700640</strain>
    </source>
</reference>
<feature type="transmembrane region" description="Helical" evidence="10">
    <location>
        <begin position="260"/>
        <end position="281"/>
    </location>
</feature>
<feature type="transmembrane region" description="Helical" evidence="10">
    <location>
        <begin position="362"/>
        <end position="384"/>
    </location>
</feature>
<dbReference type="EMBL" id="LLZZ01000105">
    <property type="protein sequence ID" value="KTB08452.1"/>
    <property type="molecule type" value="Genomic_DNA"/>
</dbReference>